<dbReference type="STRING" id="454194.PYK22_02424"/>
<dbReference type="SUPFAM" id="SSF53187">
    <property type="entry name" value="Zn-dependent exopeptidases"/>
    <property type="match status" value="1"/>
</dbReference>
<feature type="domain" description="Peptidase M20 dimerisation" evidence="4">
    <location>
        <begin position="191"/>
        <end position="346"/>
    </location>
</feature>
<evidence type="ECO:0000313" key="6">
    <source>
        <dbReference type="Proteomes" id="UP000031518"/>
    </source>
</evidence>
<dbReference type="Pfam" id="PF07687">
    <property type="entry name" value="M20_dimer"/>
    <property type="match status" value="1"/>
</dbReference>
<dbReference type="Proteomes" id="UP000031518">
    <property type="component" value="Unassembled WGS sequence"/>
</dbReference>
<evidence type="ECO:0000256" key="3">
    <source>
        <dbReference type="ARBA" id="ARBA00022801"/>
    </source>
</evidence>
<evidence type="ECO:0000256" key="1">
    <source>
        <dbReference type="ARBA" id="ARBA00022670"/>
    </source>
</evidence>
<keyword evidence="3" id="KW-0378">Hydrolase</keyword>
<name>A0A0B6X1F0_9BACT</name>
<dbReference type="GO" id="GO:0009014">
    <property type="term" value="F:succinyl-diaminopimelate desuccinylase activity"/>
    <property type="evidence" value="ECO:0007669"/>
    <property type="project" value="TreeGrafter"/>
</dbReference>
<keyword evidence="2" id="KW-0479">Metal-binding</keyword>
<dbReference type="GO" id="GO:0009089">
    <property type="term" value="P:lysine biosynthetic process via diaminopimelate"/>
    <property type="evidence" value="ECO:0007669"/>
    <property type="project" value="TreeGrafter"/>
</dbReference>
<sequence>MSFTRFDRYVERNAQSFIERLQALCRMPSVAARGTGMRAVAETVEQMMQRAGGGTRLFRLGSGYPIIYAEFGAGSHCFLIYGHYDVQPVGSLTEWTSGPFAAQVIGNKLYARGAANSKGDLVARLAAIEAYQKSFGKLPFCLRYIVEGEDALGSPSLYQFATEHADLLRAHGAIWDDGYIDERGRLVISLGFKGIAFVELRAHGARTDIHSKWGGIVPNPAWRLVHALATLLSPDGKITVDDYMRHVAPLDEEDLRLLASVELDEEGLKREFRIESWARGLSGSELVRELVFGPTCTICAIQTGHTETGPRTALPGTAAARVDFRLVPNLTPELVLRLLREHLDRRGFDDIEISVLARAPVAKSSARSLVARAAVASANEVYGTEPIIYPLDPASGPVGALCGAVEPPTPVVSFGIGYEGSNPHGPDENIRLEDFIQGIKYFGRVIHQLGRLAEEANFQGESKNALNLPRGQAIAAKGARDDDQ</sequence>
<dbReference type="AlphaFoldDB" id="A0A0B6X1F0"/>
<dbReference type="PANTHER" id="PTHR43270">
    <property type="entry name" value="BETA-ALA-HIS DIPEPTIDASE"/>
    <property type="match status" value="1"/>
</dbReference>
<dbReference type="PANTHER" id="PTHR43270:SF8">
    <property type="entry name" value="DI- AND TRIPEPTIDASE DUG2-RELATED"/>
    <property type="match status" value="1"/>
</dbReference>
<dbReference type="Gene3D" id="3.30.70.360">
    <property type="match status" value="1"/>
</dbReference>
<dbReference type="GO" id="GO:0008233">
    <property type="term" value="F:peptidase activity"/>
    <property type="evidence" value="ECO:0007669"/>
    <property type="project" value="UniProtKB-KW"/>
</dbReference>
<dbReference type="GO" id="GO:0046872">
    <property type="term" value="F:metal ion binding"/>
    <property type="evidence" value="ECO:0007669"/>
    <property type="project" value="UniProtKB-KW"/>
</dbReference>
<reference evidence="5 6" key="2">
    <citation type="submission" date="2015-01" db="EMBL/GenBank/DDBJ databases">
        <title>Complete genome sequence of Pyrinomonas methylaliphatogenes type strain K22T.</title>
        <authorList>
            <person name="Lee K.C.Y."/>
            <person name="Power J.F."/>
            <person name="Dunfield P.F."/>
            <person name="Morgan X.C."/>
            <person name="Huttenhower C."/>
            <person name="Stott M.B."/>
        </authorList>
    </citation>
    <scope>NUCLEOTIDE SEQUENCE [LARGE SCALE GENOMIC DNA]</scope>
    <source>
        <strain evidence="5 6">K22</strain>
    </source>
</reference>
<evidence type="ECO:0000313" key="5">
    <source>
        <dbReference type="EMBL" id="CDM66394.1"/>
    </source>
</evidence>
<dbReference type="GO" id="GO:0006508">
    <property type="term" value="P:proteolysis"/>
    <property type="evidence" value="ECO:0007669"/>
    <property type="project" value="UniProtKB-KW"/>
</dbReference>
<evidence type="ECO:0000259" key="4">
    <source>
        <dbReference type="Pfam" id="PF07687"/>
    </source>
</evidence>
<dbReference type="RefSeq" id="WP_060635626.1">
    <property type="nucleotide sequence ID" value="NZ_CBXV010000008.1"/>
</dbReference>
<keyword evidence="6" id="KW-1185">Reference proteome</keyword>
<accession>A0A0B6X1F0</accession>
<organism evidence="5 6">
    <name type="scientific">Pyrinomonas methylaliphatogenes</name>
    <dbReference type="NCBI Taxonomy" id="454194"/>
    <lineage>
        <taxon>Bacteria</taxon>
        <taxon>Pseudomonadati</taxon>
        <taxon>Acidobacteriota</taxon>
        <taxon>Blastocatellia</taxon>
        <taxon>Blastocatellales</taxon>
        <taxon>Pyrinomonadaceae</taxon>
        <taxon>Pyrinomonas</taxon>
    </lineage>
</organism>
<dbReference type="InterPro" id="IPR051458">
    <property type="entry name" value="Cyt/Met_Dipeptidase"/>
</dbReference>
<dbReference type="EMBL" id="CBXV010000008">
    <property type="protein sequence ID" value="CDM66394.1"/>
    <property type="molecule type" value="Genomic_DNA"/>
</dbReference>
<keyword evidence="1" id="KW-0645">Protease</keyword>
<dbReference type="InterPro" id="IPR011650">
    <property type="entry name" value="Peptidase_M20_dimer"/>
</dbReference>
<dbReference type="GO" id="GO:0005829">
    <property type="term" value="C:cytosol"/>
    <property type="evidence" value="ECO:0007669"/>
    <property type="project" value="TreeGrafter"/>
</dbReference>
<gene>
    <name evidence="5" type="ORF">PYK22_02424</name>
</gene>
<evidence type="ECO:0000256" key="2">
    <source>
        <dbReference type="ARBA" id="ARBA00022723"/>
    </source>
</evidence>
<dbReference type="InterPro" id="IPR002933">
    <property type="entry name" value="Peptidase_M20"/>
</dbReference>
<dbReference type="Pfam" id="PF01546">
    <property type="entry name" value="Peptidase_M20"/>
    <property type="match status" value="1"/>
</dbReference>
<reference evidence="5 6" key="1">
    <citation type="submission" date="2013-12" db="EMBL/GenBank/DDBJ databases">
        <authorList>
            <person name="Stott M."/>
        </authorList>
    </citation>
    <scope>NUCLEOTIDE SEQUENCE [LARGE SCALE GENOMIC DNA]</scope>
    <source>
        <strain evidence="5 6">K22</strain>
    </source>
</reference>
<dbReference type="Gene3D" id="3.40.630.10">
    <property type="entry name" value="Zn peptidases"/>
    <property type="match status" value="1"/>
</dbReference>
<dbReference type="OrthoDB" id="9761532at2"/>
<proteinExistence type="predicted"/>
<protein>
    <submittedName>
        <fullName evidence="5">Acetylornithine deacetylase/succinyldiaminopimelate desuccinylase-like deacylase</fullName>
    </submittedName>
</protein>